<dbReference type="InterPro" id="IPR025272">
    <property type="entry name" value="SocA_Panacea"/>
</dbReference>
<gene>
    <name evidence="2" type="ORF">HGO97_012320</name>
</gene>
<dbReference type="RefSeq" id="WP_216242059.1">
    <property type="nucleotide sequence ID" value="NZ_JABACJ020000011.1"/>
</dbReference>
<dbReference type="Pfam" id="PF13274">
    <property type="entry name" value="SocA_Panacea"/>
    <property type="match status" value="1"/>
</dbReference>
<protein>
    <submittedName>
        <fullName evidence="2">DUF4065 domain-containing protein</fullName>
    </submittedName>
</protein>
<dbReference type="EMBL" id="JABACJ020000011">
    <property type="protein sequence ID" value="MBU3876588.1"/>
    <property type="molecule type" value="Genomic_DNA"/>
</dbReference>
<comment type="caution">
    <text evidence="2">The sequence shown here is derived from an EMBL/GenBank/DDBJ whole genome shotgun (WGS) entry which is preliminary data.</text>
</comment>
<proteinExistence type="predicted"/>
<dbReference type="Proteomes" id="UP000723714">
    <property type="component" value="Unassembled WGS sequence"/>
</dbReference>
<name>A0ABS6D4T9_9FIRM</name>
<organism evidence="2 3">
    <name type="scientific">Faecalicatena faecalis</name>
    <dbReference type="NCBI Taxonomy" id="2726362"/>
    <lineage>
        <taxon>Bacteria</taxon>
        <taxon>Bacillati</taxon>
        <taxon>Bacillota</taxon>
        <taxon>Clostridia</taxon>
        <taxon>Lachnospirales</taxon>
        <taxon>Lachnospiraceae</taxon>
        <taxon>Faecalicatena</taxon>
    </lineage>
</organism>
<reference evidence="2 3" key="1">
    <citation type="submission" date="2021-06" db="EMBL/GenBank/DDBJ databases">
        <title>Faecalicatena sp. nov. isolated from porcine feces.</title>
        <authorList>
            <person name="Oh B.S."/>
            <person name="Lee J.H."/>
        </authorList>
    </citation>
    <scope>NUCLEOTIDE SEQUENCE [LARGE SCALE GENOMIC DNA]</scope>
    <source>
        <strain evidence="2 3">AGMB00832</strain>
    </source>
</reference>
<evidence type="ECO:0000313" key="3">
    <source>
        <dbReference type="Proteomes" id="UP000723714"/>
    </source>
</evidence>
<keyword evidence="3" id="KW-1185">Reference proteome</keyword>
<sequence>MKNDKERSGKMDKMLLCFECGNLSNYNLRETIRKYEGEGYQFEMLVKIPFCDVCGAPIYDEETENEIAKLANEKIREQREIVSKKDIIEILDTYSVSQKFLSRLLGWGEITLTRYVGGNYTPNKSNSDKLKELKNPYMFKKLLEDNLRDTEERKEEKSFKKASCKVHKELEKLEESKGKIFKVVNWFLAQSSDEAPITHLALQKLLYFTQCWSIALDGKGIFEDDCQAWVHGAVYPRVYEVFKQFKYMPLPRVEEVEHFKDNELIILNAVKTYYYDVYNAKALEDICHREEPYKKARKGYQEGEMCQEIIGKDSIQEYYGRILKDYNIQMTDISKIKNYLNALLK</sequence>
<evidence type="ECO:0000259" key="1">
    <source>
        <dbReference type="Pfam" id="PF13274"/>
    </source>
</evidence>
<feature type="domain" description="Antitoxin SocA-like Panacea" evidence="1">
    <location>
        <begin position="202"/>
        <end position="292"/>
    </location>
</feature>
<accession>A0ABS6D4T9</accession>
<evidence type="ECO:0000313" key="2">
    <source>
        <dbReference type="EMBL" id="MBU3876588.1"/>
    </source>
</evidence>